<evidence type="ECO:0000313" key="2">
    <source>
        <dbReference type="Proteomes" id="UP000187012"/>
    </source>
</evidence>
<accession>A0A1N7RIE9</accession>
<dbReference type="AlphaFoldDB" id="A0A1N7RIE9"/>
<protein>
    <submittedName>
        <fullName evidence="1">Uncharacterized protein</fullName>
    </submittedName>
</protein>
<dbReference type="Proteomes" id="UP000187012">
    <property type="component" value="Unassembled WGS sequence"/>
</dbReference>
<gene>
    <name evidence="1" type="ORF">BN2475_10049</name>
</gene>
<dbReference type="OrthoDB" id="9109169at2"/>
<organism evidence="1 2">
    <name type="scientific">Paraburkholderia ribeironis</name>
    <dbReference type="NCBI Taxonomy" id="1247936"/>
    <lineage>
        <taxon>Bacteria</taxon>
        <taxon>Pseudomonadati</taxon>
        <taxon>Pseudomonadota</taxon>
        <taxon>Betaproteobacteria</taxon>
        <taxon>Burkholderiales</taxon>
        <taxon>Burkholderiaceae</taxon>
        <taxon>Paraburkholderia</taxon>
    </lineage>
</organism>
<dbReference type="RefSeq" id="WP_094777569.1">
    <property type="nucleotide sequence ID" value="NZ_CYGX02000001.1"/>
</dbReference>
<keyword evidence="2" id="KW-1185">Reference proteome</keyword>
<evidence type="ECO:0000313" key="1">
    <source>
        <dbReference type="EMBL" id="SIT34893.1"/>
    </source>
</evidence>
<sequence length="74" mass="8030">MASFKILLGNYSIVATNGASGGRQPVGKSDAVSFDVIDRRSQGNVQFAARDQTFSEAWDFCARRLLVIAASRPH</sequence>
<dbReference type="EMBL" id="CYGX02000001">
    <property type="protein sequence ID" value="SIT34893.1"/>
    <property type="molecule type" value="Genomic_DNA"/>
</dbReference>
<proteinExistence type="predicted"/>
<reference evidence="1 2" key="1">
    <citation type="submission" date="2016-12" db="EMBL/GenBank/DDBJ databases">
        <authorList>
            <person name="Song W.-J."/>
            <person name="Kurnit D.M."/>
        </authorList>
    </citation>
    <scope>NUCLEOTIDE SEQUENCE [LARGE SCALE GENOMIC DNA]</scope>
    <source>
        <strain evidence="1 2">STM7296</strain>
    </source>
</reference>
<name>A0A1N7RIE9_9BURK</name>